<accession>A0A6J4PNI2</accession>
<name>A0A6J4PNI2_9ACTN</name>
<reference evidence="2" key="1">
    <citation type="submission" date="2020-02" db="EMBL/GenBank/DDBJ databases">
        <authorList>
            <person name="Meier V. D."/>
        </authorList>
    </citation>
    <scope>NUCLEOTIDE SEQUENCE</scope>
    <source>
        <strain evidence="2">AVDCRST_MAG03</strain>
    </source>
</reference>
<evidence type="ECO:0000256" key="1">
    <source>
        <dbReference type="SAM" id="MobiDB-lite"/>
    </source>
</evidence>
<feature type="region of interest" description="Disordered" evidence="1">
    <location>
        <begin position="1"/>
        <end position="28"/>
    </location>
</feature>
<gene>
    <name evidence="2" type="ORF">AVDCRST_MAG03-2313</name>
</gene>
<evidence type="ECO:0000313" key="2">
    <source>
        <dbReference type="EMBL" id="CAA9417676.1"/>
    </source>
</evidence>
<sequence length="68" mass="6997">MQPLFLKEHRQQPVVNGSSGADSLNVAGDGGQDFVNCGGDSAKDTVTMDASDTLIGTSCQGDEIVTIP</sequence>
<feature type="compositionally biased region" description="Polar residues" evidence="1">
    <location>
        <begin position="13"/>
        <end position="22"/>
    </location>
</feature>
<organism evidence="2">
    <name type="scientific">uncultured Rubrobacteraceae bacterium</name>
    <dbReference type="NCBI Taxonomy" id="349277"/>
    <lineage>
        <taxon>Bacteria</taxon>
        <taxon>Bacillati</taxon>
        <taxon>Actinomycetota</taxon>
        <taxon>Rubrobacteria</taxon>
        <taxon>Rubrobacterales</taxon>
        <taxon>Rubrobacteraceae</taxon>
        <taxon>environmental samples</taxon>
    </lineage>
</organism>
<protein>
    <submittedName>
        <fullName evidence="2">Uncharacterized protein</fullName>
    </submittedName>
</protein>
<dbReference type="EMBL" id="CADCUT010000144">
    <property type="protein sequence ID" value="CAA9417676.1"/>
    <property type="molecule type" value="Genomic_DNA"/>
</dbReference>
<dbReference type="AlphaFoldDB" id="A0A6J4PNI2"/>
<feature type="compositionally biased region" description="Basic and acidic residues" evidence="1">
    <location>
        <begin position="1"/>
        <end position="11"/>
    </location>
</feature>
<proteinExistence type="predicted"/>